<keyword evidence="3" id="KW-1185">Reference proteome</keyword>
<feature type="region of interest" description="Disordered" evidence="1">
    <location>
        <begin position="514"/>
        <end position="552"/>
    </location>
</feature>
<protein>
    <submittedName>
        <fullName evidence="2">Uncharacterized protein</fullName>
    </submittedName>
</protein>
<comment type="caution">
    <text evidence="2">The sequence shown here is derived from an EMBL/GenBank/DDBJ whole genome shotgun (WGS) entry which is preliminary data.</text>
</comment>
<dbReference type="RefSeq" id="XP_043165636.1">
    <property type="nucleotide sequence ID" value="XM_043309701.1"/>
</dbReference>
<feature type="region of interest" description="Disordered" evidence="1">
    <location>
        <begin position="150"/>
        <end position="209"/>
    </location>
</feature>
<dbReference type="AlphaFoldDB" id="A0A8J2HXD0"/>
<dbReference type="GeneID" id="67013506"/>
<organism evidence="2 3">
    <name type="scientific">Alternaria atra</name>
    <dbReference type="NCBI Taxonomy" id="119953"/>
    <lineage>
        <taxon>Eukaryota</taxon>
        <taxon>Fungi</taxon>
        <taxon>Dikarya</taxon>
        <taxon>Ascomycota</taxon>
        <taxon>Pezizomycotina</taxon>
        <taxon>Dothideomycetes</taxon>
        <taxon>Pleosporomycetidae</taxon>
        <taxon>Pleosporales</taxon>
        <taxon>Pleosporineae</taxon>
        <taxon>Pleosporaceae</taxon>
        <taxon>Alternaria</taxon>
        <taxon>Alternaria sect. Ulocladioides</taxon>
    </lineage>
</organism>
<name>A0A8J2HXD0_9PLEO</name>
<dbReference type="EMBL" id="CAJRGZ010000015">
    <property type="protein sequence ID" value="CAG5147809.1"/>
    <property type="molecule type" value="Genomic_DNA"/>
</dbReference>
<evidence type="ECO:0000313" key="2">
    <source>
        <dbReference type="EMBL" id="CAG5147809.1"/>
    </source>
</evidence>
<feature type="compositionally biased region" description="Low complexity" evidence="1">
    <location>
        <begin position="155"/>
        <end position="166"/>
    </location>
</feature>
<dbReference type="Proteomes" id="UP000676310">
    <property type="component" value="Unassembled WGS sequence"/>
</dbReference>
<proteinExistence type="predicted"/>
<sequence length="552" mass="60102">MDSQAPSIIPGGPSNNVGLTTATIPMVELARHDTASSTGSATRLSEGHWALNLSGNCSSCHHHHKSVQVRVRVSGDSTEVGDVRCDKCKKLWIAFGKGNVRRLSLLSTKSIDPESLEAETEFHGALVRIIKAANSIATLSPTLTAIPEAASAGPSRETSVRSTTRSYIRQRSRAIGSDSRPVFADSSSKARAPGLSRLTSQKHTKTGQLQASKGWHTFLRLRHKFVAKFRTSRSIPYEPRIQSEDCSDESHHSQIQLPLPRVVAPSIAPLSSPEDRTEYRVEIDDEPNQDALDVCTSSTTAAGALASLEALDVQAIQNLHPDRRFEWGRSQLAEFRARYAGSTVPAAIPVMVNNGTQSSSSEDLLLLNRPFVRRHSALAYVGNTFGTSEYWDAFRGSTLNLNGRPLSMSETNFSDADTAVERTSIAPMPHQLFIESLQRERRGSGSSRPLSMHGIVNDWQQVHRNRAEARLSTDSAATGNAVRNITTTRGRANNRLSRSSMNRVPSVYGIEPQTSRVQLRVDEETENPEAPARVGSSPSSPPMSGTDISPQG</sequence>
<evidence type="ECO:0000256" key="1">
    <source>
        <dbReference type="SAM" id="MobiDB-lite"/>
    </source>
</evidence>
<gene>
    <name evidence="2" type="ORF">ALTATR162_LOCUS2099</name>
</gene>
<reference evidence="2" key="1">
    <citation type="submission" date="2021-05" db="EMBL/GenBank/DDBJ databases">
        <authorList>
            <person name="Stam R."/>
        </authorList>
    </citation>
    <scope>NUCLEOTIDE SEQUENCE</scope>
    <source>
        <strain evidence="2">CS162</strain>
    </source>
</reference>
<accession>A0A8J2HXD0</accession>
<dbReference type="OrthoDB" id="3945111at2759"/>
<evidence type="ECO:0000313" key="3">
    <source>
        <dbReference type="Proteomes" id="UP000676310"/>
    </source>
</evidence>